<gene>
    <name evidence="1" type="ORF">HCDG_03652</name>
</gene>
<dbReference type="AlphaFoldDB" id="C6HCA3"/>
<dbReference type="HOGENOM" id="CLU_3124625_0_0_1"/>
<organism evidence="1 2">
    <name type="scientific">Ajellomyces capsulatus (strain H143)</name>
    <name type="common">Darling's disease fungus</name>
    <name type="synonym">Histoplasma capsulatum</name>
    <dbReference type="NCBI Taxonomy" id="544712"/>
    <lineage>
        <taxon>Eukaryota</taxon>
        <taxon>Fungi</taxon>
        <taxon>Dikarya</taxon>
        <taxon>Ascomycota</taxon>
        <taxon>Pezizomycotina</taxon>
        <taxon>Eurotiomycetes</taxon>
        <taxon>Eurotiomycetidae</taxon>
        <taxon>Onygenales</taxon>
        <taxon>Ajellomycetaceae</taxon>
        <taxon>Histoplasma</taxon>
    </lineage>
</organism>
<sequence>MTDGITHSEKEPYFYSRLETRAVESVWGRLECPAEGFEEKRWWVERCVKP</sequence>
<reference evidence="2" key="1">
    <citation type="submission" date="2009-05" db="EMBL/GenBank/DDBJ databases">
        <title>The genome sequence of Ajellomyces capsulatus strain H143.</title>
        <authorList>
            <person name="Champion M."/>
            <person name="Cuomo C.A."/>
            <person name="Ma L.-J."/>
            <person name="Henn M.R."/>
            <person name="Sil A."/>
            <person name="Goldman B."/>
            <person name="Young S.K."/>
            <person name="Kodira C.D."/>
            <person name="Zeng Q."/>
            <person name="Koehrsen M."/>
            <person name="Alvarado L."/>
            <person name="Berlin A.M."/>
            <person name="Borenstein D."/>
            <person name="Chen Z."/>
            <person name="Engels R."/>
            <person name="Freedman E."/>
            <person name="Gellesch M."/>
            <person name="Goldberg J."/>
            <person name="Griggs A."/>
            <person name="Gujja S."/>
            <person name="Heiman D.I."/>
            <person name="Hepburn T.A."/>
            <person name="Howarth C."/>
            <person name="Jen D."/>
            <person name="Larson L."/>
            <person name="Lewis B."/>
            <person name="Mehta T."/>
            <person name="Park D."/>
            <person name="Pearson M."/>
            <person name="Roberts A."/>
            <person name="Saif S."/>
            <person name="Shea T.D."/>
            <person name="Shenoy N."/>
            <person name="Sisk P."/>
            <person name="Stolte C."/>
            <person name="Sykes S."/>
            <person name="Walk T."/>
            <person name="White J."/>
            <person name="Yandava C."/>
            <person name="Klein B."/>
            <person name="McEwen J.G."/>
            <person name="Puccia R."/>
            <person name="Goldman G.H."/>
            <person name="Felipe M.S."/>
            <person name="Nino-Vega G."/>
            <person name="San-Blas G."/>
            <person name="Taylor J.W."/>
            <person name="Mendoza L."/>
            <person name="Galagan J.E."/>
            <person name="Nusbaum C."/>
            <person name="Birren B.W."/>
        </authorList>
    </citation>
    <scope>NUCLEOTIDE SEQUENCE [LARGE SCALE GENOMIC DNA]</scope>
    <source>
        <strain evidence="2">H143</strain>
    </source>
</reference>
<dbReference type="EMBL" id="GG692422">
    <property type="protein sequence ID" value="EER42193.1"/>
    <property type="molecule type" value="Genomic_DNA"/>
</dbReference>
<protein>
    <submittedName>
        <fullName evidence="1">Uncharacterized protein</fullName>
    </submittedName>
</protein>
<accession>C6HCA3</accession>
<proteinExistence type="predicted"/>
<evidence type="ECO:0000313" key="1">
    <source>
        <dbReference type="EMBL" id="EER42193.1"/>
    </source>
</evidence>
<dbReference type="Proteomes" id="UP000002624">
    <property type="component" value="Unassembled WGS sequence"/>
</dbReference>
<evidence type="ECO:0000313" key="2">
    <source>
        <dbReference type="Proteomes" id="UP000002624"/>
    </source>
</evidence>
<dbReference type="VEuPathDB" id="FungiDB:HCDG_03652"/>
<name>C6HCA3_AJECH</name>